<evidence type="ECO:0000256" key="10">
    <source>
        <dbReference type="ARBA" id="ARBA00023136"/>
    </source>
</evidence>
<feature type="transmembrane region" description="Helical" evidence="11">
    <location>
        <begin position="20"/>
        <end position="40"/>
    </location>
</feature>
<dbReference type="PANTHER" id="PTHR12468">
    <property type="entry name" value="GPI MANNOSYLTRANSFERASE 2"/>
    <property type="match status" value="1"/>
</dbReference>
<keyword evidence="9 11" id="KW-1133">Transmembrane helix</keyword>
<dbReference type="Proteomes" id="UP000796880">
    <property type="component" value="Unassembled WGS sequence"/>
</dbReference>
<dbReference type="PANTHER" id="PTHR12468:SF2">
    <property type="entry name" value="GPI MANNOSYLTRANSFERASE 2"/>
    <property type="match status" value="1"/>
</dbReference>
<evidence type="ECO:0000256" key="5">
    <source>
        <dbReference type="ARBA" id="ARBA00022676"/>
    </source>
</evidence>
<keyword evidence="13" id="KW-1185">Reference proteome</keyword>
<keyword evidence="8 11" id="KW-0256">Endoplasmic reticulum</keyword>
<sequence length="499" mass="55806">MTSAKITPKPYHQTILKCAVVSRLLLLTLILLWRTLVTPYDTSAPLNPDCLSHSPQQQQVIWPSLASALESSIVWDGVYFVRIAQCGYEYEQSYAFLPLLPLCISMLSRTVFAPLVSVIGQRAVLALSGYVINNIAFVLSAVYFYRLSVIILKDPEAALRASILFCFNPASIFYSSVYSESLYALLSVGGLYHLISGKNSISVLWLALSGSARSNGVLNAGYVCFQTMHLTYVALLRKRAFLAMQVVASGALRCICIFAPFIAFQAYGYYNICLGHLPDKMRPWCKAQVPLLYNYIQSYYWGVGFLRYFQLKQLPNFLLASPILSLAVSSVVYYAKSAPEKFFSLGFRSSIEDKSSAAVFFSLDANLRSSDGHVKVNSSPNIKDNLDLRPNKQMVKAEVPSFLPEQYEGPAMRGYSTVFVLPFILHLGFMAATAFFVMHVQVATRFLSSSPPLYWFASYLMKTRGSGSNRRSWGYTIWAYSAAYILLGSLLFSNFYPFT</sequence>
<feature type="transmembrane region" description="Helical" evidence="11">
    <location>
        <begin position="418"/>
        <end position="437"/>
    </location>
</feature>
<evidence type="ECO:0000313" key="13">
    <source>
        <dbReference type="Proteomes" id="UP000796880"/>
    </source>
</evidence>
<keyword evidence="4 11" id="KW-0337">GPI-anchor biosynthesis</keyword>
<comment type="function">
    <text evidence="11">Mannosyltransferase involved in glycosylphosphatidylinositol-anchor biosynthesis.</text>
</comment>
<evidence type="ECO:0000256" key="8">
    <source>
        <dbReference type="ARBA" id="ARBA00022824"/>
    </source>
</evidence>
<feature type="transmembrane region" description="Helical" evidence="11">
    <location>
        <begin position="157"/>
        <end position="177"/>
    </location>
</feature>
<evidence type="ECO:0000256" key="6">
    <source>
        <dbReference type="ARBA" id="ARBA00022679"/>
    </source>
</evidence>
<evidence type="ECO:0000313" key="12">
    <source>
        <dbReference type="EMBL" id="KAF3444423.1"/>
    </source>
</evidence>
<dbReference type="InterPro" id="IPR007315">
    <property type="entry name" value="PIG-V/Gpi18"/>
</dbReference>
<feature type="transmembrane region" description="Helical" evidence="11">
    <location>
        <begin position="317"/>
        <end position="335"/>
    </location>
</feature>
<gene>
    <name evidence="12" type="ORF">FNV43_RR14115</name>
</gene>
<feature type="transmembrane region" description="Helical" evidence="11">
    <location>
        <begin position="473"/>
        <end position="496"/>
    </location>
</feature>
<dbReference type="GO" id="GO:0005789">
    <property type="term" value="C:endoplasmic reticulum membrane"/>
    <property type="evidence" value="ECO:0007669"/>
    <property type="project" value="UniProtKB-SubCell"/>
</dbReference>
<dbReference type="UniPathway" id="UPA00196"/>
<organism evidence="12 13">
    <name type="scientific">Rhamnella rubrinervis</name>
    <dbReference type="NCBI Taxonomy" id="2594499"/>
    <lineage>
        <taxon>Eukaryota</taxon>
        <taxon>Viridiplantae</taxon>
        <taxon>Streptophyta</taxon>
        <taxon>Embryophyta</taxon>
        <taxon>Tracheophyta</taxon>
        <taxon>Spermatophyta</taxon>
        <taxon>Magnoliopsida</taxon>
        <taxon>eudicotyledons</taxon>
        <taxon>Gunneridae</taxon>
        <taxon>Pentapetalae</taxon>
        <taxon>rosids</taxon>
        <taxon>fabids</taxon>
        <taxon>Rosales</taxon>
        <taxon>Rhamnaceae</taxon>
        <taxon>rhamnoid group</taxon>
        <taxon>Rhamneae</taxon>
        <taxon>Rhamnella</taxon>
    </lineage>
</organism>
<dbReference type="GO" id="GO:0004376">
    <property type="term" value="F:GPI mannosyltransferase activity"/>
    <property type="evidence" value="ECO:0007669"/>
    <property type="project" value="InterPro"/>
</dbReference>
<evidence type="ECO:0000256" key="9">
    <source>
        <dbReference type="ARBA" id="ARBA00022989"/>
    </source>
</evidence>
<dbReference type="EC" id="2.4.1.-" evidence="11"/>
<feature type="transmembrane region" description="Helical" evidence="11">
    <location>
        <begin position="183"/>
        <end position="208"/>
    </location>
</feature>
<evidence type="ECO:0000256" key="3">
    <source>
        <dbReference type="ARBA" id="ARBA00008698"/>
    </source>
</evidence>
<dbReference type="Pfam" id="PF04188">
    <property type="entry name" value="Mannosyl_trans2"/>
    <property type="match status" value="1"/>
</dbReference>
<protein>
    <recommendedName>
        <fullName evidence="11">GPI mannosyltransferase 2</fullName>
        <ecNumber evidence="11">2.4.1.-</ecNumber>
    </recommendedName>
</protein>
<comment type="similarity">
    <text evidence="3 11">Belongs to the PIGV family.</text>
</comment>
<feature type="transmembrane region" description="Helical" evidence="11">
    <location>
        <begin position="242"/>
        <end position="270"/>
    </location>
</feature>
<evidence type="ECO:0000256" key="1">
    <source>
        <dbReference type="ARBA" id="ARBA00004477"/>
    </source>
</evidence>
<feature type="transmembrane region" description="Helical" evidence="11">
    <location>
        <begin position="217"/>
        <end position="236"/>
    </location>
</feature>
<dbReference type="EMBL" id="VOIH02000006">
    <property type="protein sequence ID" value="KAF3444423.1"/>
    <property type="molecule type" value="Genomic_DNA"/>
</dbReference>
<name>A0A8K0H2G2_9ROSA</name>
<proteinExistence type="inferred from homology"/>
<evidence type="ECO:0000256" key="7">
    <source>
        <dbReference type="ARBA" id="ARBA00022692"/>
    </source>
</evidence>
<keyword evidence="5 11" id="KW-0328">Glycosyltransferase</keyword>
<evidence type="ECO:0000256" key="4">
    <source>
        <dbReference type="ARBA" id="ARBA00022502"/>
    </source>
</evidence>
<keyword evidence="10 11" id="KW-0472">Membrane</keyword>
<dbReference type="OrthoDB" id="10252502at2759"/>
<evidence type="ECO:0000256" key="2">
    <source>
        <dbReference type="ARBA" id="ARBA00004687"/>
    </source>
</evidence>
<evidence type="ECO:0000256" key="11">
    <source>
        <dbReference type="RuleBase" id="RU363112"/>
    </source>
</evidence>
<feature type="transmembrane region" description="Helical" evidence="11">
    <location>
        <begin position="124"/>
        <end position="145"/>
    </location>
</feature>
<dbReference type="GO" id="GO:0000009">
    <property type="term" value="F:alpha-1,6-mannosyltransferase activity"/>
    <property type="evidence" value="ECO:0007669"/>
    <property type="project" value="InterPro"/>
</dbReference>
<dbReference type="GO" id="GO:0031501">
    <property type="term" value="C:mannosyltransferase complex"/>
    <property type="evidence" value="ECO:0007669"/>
    <property type="project" value="TreeGrafter"/>
</dbReference>
<feature type="transmembrane region" description="Helical" evidence="11">
    <location>
        <begin position="93"/>
        <end position="112"/>
    </location>
</feature>
<keyword evidence="6 11" id="KW-0808">Transferase</keyword>
<accession>A0A8K0H2G2</accession>
<dbReference type="AlphaFoldDB" id="A0A8K0H2G2"/>
<dbReference type="GO" id="GO:0006506">
    <property type="term" value="P:GPI anchor biosynthetic process"/>
    <property type="evidence" value="ECO:0007669"/>
    <property type="project" value="UniProtKB-UniPathway"/>
</dbReference>
<keyword evidence="7 11" id="KW-0812">Transmembrane</keyword>
<comment type="subcellular location">
    <subcellularLocation>
        <location evidence="1 11">Endoplasmic reticulum membrane</location>
        <topology evidence="1 11">Multi-pass membrane protein</topology>
    </subcellularLocation>
</comment>
<reference evidence="12" key="1">
    <citation type="submission" date="2020-03" db="EMBL/GenBank/DDBJ databases">
        <title>A high-quality chromosome-level genome assembly of a woody plant with both climbing and erect habits, Rhamnella rubrinervis.</title>
        <authorList>
            <person name="Lu Z."/>
            <person name="Yang Y."/>
            <person name="Zhu X."/>
            <person name="Sun Y."/>
        </authorList>
    </citation>
    <scope>NUCLEOTIDE SEQUENCE</scope>
    <source>
        <strain evidence="12">BYM</strain>
        <tissue evidence="12">Leaf</tissue>
    </source>
</reference>
<comment type="pathway">
    <text evidence="2 11">Glycolipid biosynthesis; glycosylphosphatidylinositol-anchor biosynthesis.</text>
</comment>
<comment type="caution">
    <text evidence="12">The sequence shown here is derived from an EMBL/GenBank/DDBJ whole genome shotgun (WGS) entry which is preliminary data.</text>
</comment>